<evidence type="ECO:0000256" key="1">
    <source>
        <dbReference type="ARBA" id="ARBA00022737"/>
    </source>
</evidence>
<keyword evidence="1" id="KW-0677">Repeat</keyword>
<dbReference type="PROSITE" id="PS51375">
    <property type="entry name" value="PPR"/>
    <property type="match status" value="6"/>
</dbReference>
<dbReference type="AlphaFoldDB" id="A0A803KM62"/>
<evidence type="ECO:0000313" key="4">
    <source>
        <dbReference type="Proteomes" id="UP000596660"/>
    </source>
</evidence>
<keyword evidence="4" id="KW-1185">Reference proteome</keyword>
<evidence type="ECO:0000256" key="2">
    <source>
        <dbReference type="PROSITE-ProRule" id="PRU00708"/>
    </source>
</evidence>
<dbReference type="EnsemblPlants" id="AUR62000118-RA">
    <property type="protein sequence ID" value="AUR62000118-RA:cds"/>
    <property type="gene ID" value="AUR62000118"/>
</dbReference>
<dbReference type="PANTHER" id="PTHR47926">
    <property type="entry name" value="PENTATRICOPEPTIDE REPEAT-CONTAINING PROTEIN"/>
    <property type="match status" value="1"/>
</dbReference>
<dbReference type="OMA" id="WPEVSEM"/>
<dbReference type="NCBIfam" id="TIGR00756">
    <property type="entry name" value="PPR"/>
    <property type="match status" value="5"/>
</dbReference>
<dbReference type="InterPro" id="IPR011990">
    <property type="entry name" value="TPR-like_helical_dom_sf"/>
</dbReference>
<feature type="repeat" description="PPR" evidence="2">
    <location>
        <begin position="321"/>
        <end position="355"/>
    </location>
</feature>
<dbReference type="Gramene" id="AUR62000118-RA">
    <property type="protein sequence ID" value="AUR62000118-RA:cds"/>
    <property type="gene ID" value="AUR62000118"/>
</dbReference>
<protein>
    <recommendedName>
        <fullName evidence="5">Pentatricopeptide repeat-containing protein</fullName>
    </recommendedName>
</protein>
<dbReference type="InterPro" id="IPR046960">
    <property type="entry name" value="PPR_At4g14850-like_plant"/>
</dbReference>
<reference evidence="3" key="1">
    <citation type="journal article" date="2017" name="Nature">
        <title>The genome of Chenopodium quinoa.</title>
        <authorList>
            <person name="Jarvis D.E."/>
            <person name="Ho Y.S."/>
            <person name="Lightfoot D.J."/>
            <person name="Schmoeckel S.M."/>
            <person name="Li B."/>
            <person name="Borm T.J.A."/>
            <person name="Ohyanagi H."/>
            <person name="Mineta K."/>
            <person name="Michell C.T."/>
            <person name="Saber N."/>
            <person name="Kharbatia N.M."/>
            <person name="Rupper R.R."/>
            <person name="Sharp A.R."/>
            <person name="Dally N."/>
            <person name="Boughton B.A."/>
            <person name="Woo Y.H."/>
            <person name="Gao G."/>
            <person name="Schijlen E.G.W.M."/>
            <person name="Guo X."/>
            <person name="Momin A.A."/>
            <person name="Negrao S."/>
            <person name="Al-Babili S."/>
            <person name="Gehring C."/>
            <person name="Roessner U."/>
            <person name="Jung C."/>
            <person name="Murphy K."/>
            <person name="Arold S.T."/>
            <person name="Gojobori T."/>
            <person name="van der Linden C.G."/>
            <person name="van Loo E.N."/>
            <person name="Jellen E.N."/>
            <person name="Maughan P.J."/>
            <person name="Tester M."/>
        </authorList>
    </citation>
    <scope>NUCLEOTIDE SEQUENCE [LARGE SCALE GENOMIC DNA]</scope>
    <source>
        <strain evidence="3">cv. PI 614886</strain>
    </source>
</reference>
<name>A0A803KM62_CHEQI</name>
<dbReference type="PANTHER" id="PTHR47926:SF359">
    <property type="entry name" value="PENTACOTRIPEPTIDE-REPEAT REGION OF PRORP DOMAIN-CONTAINING PROTEIN"/>
    <property type="match status" value="1"/>
</dbReference>
<dbReference type="Pfam" id="PF01535">
    <property type="entry name" value="PPR"/>
    <property type="match status" value="4"/>
</dbReference>
<feature type="repeat" description="PPR" evidence="2">
    <location>
        <begin position="251"/>
        <end position="285"/>
    </location>
</feature>
<reference evidence="3" key="2">
    <citation type="submission" date="2021-03" db="UniProtKB">
        <authorList>
            <consortium name="EnsemblPlants"/>
        </authorList>
    </citation>
    <scope>IDENTIFICATION</scope>
</reference>
<dbReference type="FunFam" id="1.25.40.10:FF:000396">
    <property type="entry name" value="Pentatricopeptide repeat-containing protein At2g36730"/>
    <property type="match status" value="1"/>
</dbReference>
<evidence type="ECO:0000313" key="3">
    <source>
        <dbReference type="EnsemblPlants" id="AUR62000118-RA:cds"/>
    </source>
</evidence>
<dbReference type="Pfam" id="PF13041">
    <property type="entry name" value="PPR_2"/>
    <property type="match status" value="3"/>
</dbReference>
<feature type="repeat" description="PPR" evidence="2">
    <location>
        <begin position="422"/>
        <end position="452"/>
    </location>
</feature>
<feature type="repeat" description="PPR" evidence="2">
    <location>
        <begin position="75"/>
        <end position="109"/>
    </location>
</feature>
<feature type="repeat" description="PPR" evidence="2">
    <location>
        <begin position="176"/>
        <end position="210"/>
    </location>
</feature>
<evidence type="ECO:0008006" key="5">
    <source>
        <dbReference type="Google" id="ProtNLM"/>
    </source>
</evidence>
<dbReference type="FunFam" id="1.25.40.10:FF:000381">
    <property type="entry name" value="Pentatricopeptide repeat-containing protein"/>
    <property type="match status" value="1"/>
</dbReference>
<dbReference type="InterPro" id="IPR002885">
    <property type="entry name" value="PPR_rpt"/>
</dbReference>
<dbReference type="GO" id="GO:0003723">
    <property type="term" value="F:RNA binding"/>
    <property type="evidence" value="ECO:0007669"/>
    <property type="project" value="InterPro"/>
</dbReference>
<proteinExistence type="predicted"/>
<organism evidence="3 4">
    <name type="scientific">Chenopodium quinoa</name>
    <name type="common">Quinoa</name>
    <dbReference type="NCBI Taxonomy" id="63459"/>
    <lineage>
        <taxon>Eukaryota</taxon>
        <taxon>Viridiplantae</taxon>
        <taxon>Streptophyta</taxon>
        <taxon>Embryophyta</taxon>
        <taxon>Tracheophyta</taxon>
        <taxon>Spermatophyta</taxon>
        <taxon>Magnoliopsida</taxon>
        <taxon>eudicotyledons</taxon>
        <taxon>Gunneridae</taxon>
        <taxon>Pentapetalae</taxon>
        <taxon>Caryophyllales</taxon>
        <taxon>Chenopodiaceae</taxon>
        <taxon>Chenopodioideae</taxon>
        <taxon>Atripliceae</taxon>
        <taxon>Chenopodium</taxon>
    </lineage>
</organism>
<feature type="repeat" description="PPR" evidence="2">
    <location>
        <begin position="493"/>
        <end position="527"/>
    </location>
</feature>
<sequence length="552" mass="62405">MENLHISPDSTTLPLILKACLKLHAIETGKRIHSKIKSKNLINDVRVRSSLVDFYGKCGLLEDARHVFDETSQRDVVLWNVMINSYVGCCLYREALLLFKQMRFENLKPTSVTLVALLIACGELVQLRLGKEIHGFCLRNGVFPSNCYLGAALIGFYVKFDVRASRVVFDLMPMKNVVSWNIMMNAYKGVGDQLESLKLFAKMLIEGVVCDKVSLLAAIQVCSELGCLDVGMQLHQLIIKFRIFESAPIYDIAIWNSTISACLEYGRHEEAWKLFSRMQLEGFRVNEATMTILLTVFLRIYARHGCINNAMMLFDELIRPDVVSWNIMISALAGNGLKNHAWNYFEKMLDLEIKPNMHTIIAVLTVCKDESYLNLGRSLHGYVMKHGIEVNIELSTALIEMYTNCSDEVAARNLFDRFSNRDVILWNSLIASYVRNNLAHEALSLFKRMILEAEPNSITIINILSSCIDVASLPLGQCLHAYTIRKNYFGGLNLSLANALLSMYARCGSMQNAEKIFKSMQQKNISSWNALVAGYGLNGQPFWYGGERFAAF</sequence>
<dbReference type="Gene3D" id="1.25.40.10">
    <property type="entry name" value="Tetratricopeptide repeat domain"/>
    <property type="match status" value="6"/>
</dbReference>
<dbReference type="Proteomes" id="UP000596660">
    <property type="component" value="Unplaced"/>
</dbReference>
<accession>A0A803KM62</accession>
<dbReference type="GO" id="GO:0009451">
    <property type="term" value="P:RNA modification"/>
    <property type="evidence" value="ECO:0007669"/>
    <property type="project" value="InterPro"/>
</dbReference>